<dbReference type="AlphaFoldDB" id="A0A6N8IZ22"/>
<evidence type="ECO:0000313" key="2">
    <source>
        <dbReference type="EMBL" id="MVQ32281.1"/>
    </source>
</evidence>
<dbReference type="InterPro" id="IPR042100">
    <property type="entry name" value="Bug_dom1"/>
</dbReference>
<dbReference type="EMBL" id="WSEL01000009">
    <property type="protein sequence ID" value="MVQ32281.1"/>
    <property type="molecule type" value="Genomic_DNA"/>
</dbReference>
<dbReference type="Pfam" id="PF03401">
    <property type="entry name" value="TctC"/>
    <property type="match status" value="1"/>
</dbReference>
<name>A0A6N8IZ22_9BURK</name>
<dbReference type="CDD" id="cd07012">
    <property type="entry name" value="PBP2_Bug_TTT"/>
    <property type="match status" value="1"/>
</dbReference>
<dbReference type="Proteomes" id="UP000469385">
    <property type="component" value="Unassembled WGS sequence"/>
</dbReference>
<reference evidence="2 3" key="1">
    <citation type="submission" date="2019-12" db="EMBL/GenBank/DDBJ databases">
        <authorList>
            <person name="Huq M.A."/>
        </authorList>
    </citation>
    <scope>NUCLEOTIDE SEQUENCE [LARGE SCALE GENOMIC DNA]</scope>
    <source>
        <strain evidence="2 3">MAH-25</strain>
    </source>
</reference>
<comment type="similarity">
    <text evidence="1">Belongs to the UPF0065 (bug) family.</text>
</comment>
<accession>A0A6N8IZ22</accession>
<protein>
    <submittedName>
        <fullName evidence="2">Tripartite tricarboxylate transporter substrate binding protein</fullName>
    </submittedName>
</protein>
<dbReference type="InterPro" id="IPR005064">
    <property type="entry name" value="BUG"/>
</dbReference>
<gene>
    <name evidence="2" type="ORF">GON04_22690</name>
</gene>
<dbReference type="PANTHER" id="PTHR42928">
    <property type="entry name" value="TRICARBOXYLATE-BINDING PROTEIN"/>
    <property type="match status" value="1"/>
</dbReference>
<sequence>MFIVYVPTKQRLVQIYHGTLNHRRPIAAPPRTFMHRRTLSLSLTAAALVAALAPVAGWSQPAPAGYPSKPVTIVVPFTAGQSGDVLARVLGEPLAKRWGQSLVVDNKGGAGGTLGSRAAAAAPADGYTLLLGSSGPLAAAPNLYANAGYNPRELTPIMNVAGVAQAFVVPASSPYKTLADLIAAAKASPDKLSYGSGGVGSFQHLTFELLKQRTGAPIKHIPYRGSAPAYTDLIGGQLNAMVDSLPGVLPHVQSGKLRVLAVSTSQRVPQLPNVPIVAESGVAGFDALGWLGIVAPKGLEPALRDKLNADLKAVLAEEGVKSRLAGLGMITIASSPAEFGKFIDSELTKWGAVIKTAGIQPE</sequence>
<evidence type="ECO:0000256" key="1">
    <source>
        <dbReference type="ARBA" id="ARBA00006987"/>
    </source>
</evidence>
<keyword evidence="3" id="KW-1185">Reference proteome</keyword>
<dbReference type="PANTHER" id="PTHR42928:SF5">
    <property type="entry name" value="BLR1237 PROTEIN"/>
    <property type="match status" value="1"/>
</dbReference>
<dbReference type="PIRSF" id="PIRSF017082">
    <property type="entry name" value="YflP"/>
    <property type="match status" value="1"/>
</dbReference>
<evidence type="ECO:0000313" key="3">
    <source>
        <dbReference type="Proteomes" id="UP000469385"/>
    </source>
</evidence>
<dbReference type="SUPFAM" id="SSF53850">
    <property type="entry name" value="Periplasmic binding protein-like II"/>
    <property type="match status" value="1"/>
</dbReference>
<proteinExistence type="inferred from homology"/>
<dbReference type="Gene3D" id="3.40.190.150">
    <property type="entry name" value="Bordetella uptake gene, domain 1"/>
    <property type="match status" value="1"/>
</dbReference>
<organism evidence="2 3">
    <name type="scientific">Ramlibacter pinisoli</name>
    <dbReference type="NCBI Taxonomy" id="2682844"/>
    <lineage>
        <taxon>Bacteria</taxon>
        <taxon>Pseudomonadati</taxon>
        <taxon>Pseudomonadota</taxon>
        <taxon>Betaproteobacteria</taxon>
        <taxon>Burkholderiales</taxon>
        <taxon>Comamonadaceae</taxon>
        <taxon>Ramlibacter</taxon>
    </lineage>
</organism>
<dbReference type="Gene3D" id="3.40.190.10">
    <property type="entry name" value="Periplasmic binding protein-like II"/>
    <property type="match status" value="1"/>
</dbReference>
<comment type="caution">
    <text evidence="2">The sequence shown here is derived from an EMBL/GenBank/DDBJ whole genome shotgun (WGS) entry which is preliminary data.</text>
</comment>